<dbReference type="Proteomes" id="UP000198706">
    <property type="component" value="Unassembled WGS sequence"/>
</dbReference>
<keyword evidence="9" id="KW-1185">Reference proteome</keyword>
<dbReference type="PANTHER" id="PTHR36307:SF1">
    <property type="entry name" value="FLAGELLA BASAL BODY P-RING FORMATION PROTEIN FLGA"/>
    <property type="match status" value="1"/>
</dbReference>
<accession>A0A1G9H281</accession>
<proteinExistence type="inferred from homology"/>
<evidence type="ECO:0000256" key="5">
    <source>
        <dbReference type="ARBA" id="ARBA00022764"/>
    </source>
</evidence>
<keyword evidence="4" id="KW-0732">Signal</keyword>
<dbReference type="InterPro" id="IPR013974">
    <property type="entry name" value="SAF"/>
</dbReference>
<dbReference type="SMART" id="SM00858">
    <property type="entry name" value="SAF"/>
    <property type="match status" value="1"/>
</dbReference>
<gene>
    <name evidence="8" type="ORF">SAMN05216186_11482</name>
</gene>
<name>A0A1G9H281_9PSED</name>
<dbReference type="NCBIfam" id="TIGR03170">
    <property type="entry name" value="flgA_cterm"/>
    <property type="match status" value="1"/>
</dbReference>
<dbReference type="Pfam" id="PF13144">
    <property type="entry name" value="ChapFlgA"/>
    <property type="match status" value="1"/>
</dbReference>
<sequence>MIFLDFFGETETPRAILLPLSAGRRGGSGSVLSACRRLVFLLAALLSPLHAVAEARQQIDEAVHAYLAQRLQEEASRQGWQGLRFTHDSSPLSATAALPACSVPPQVSVSGDNPSLLARQRYSVHCPDQPGWTVAVVSQANVFLPVVHARTVIERGQTIGADQLKREELNIAKAPRGFFNDPDDVIGQGAKRRIRANQLITPALLGTPLLVRRGQRVTIVANQDGIAASAQGEALENGREGAVIRVKNLSSEKVIDAKVLEAGVVTSTFQ</sequence>
<evidence type="ECO:0000313" key="9">
    <source>
        <dbReference type="Proteomes" id="UP000198706"/>
    </source>
</evidence>
<evidence type="ECO:0000256" key="4">
    <source>
        <dbReference type="ARBA" id="ARBA00022729"/>
    </source>
</evidence>
<feature type="domain" description="SAF" evidence="7">
    <location>
        <begin position="144"/>
        <end position="206"/>
    </location>
</feature>
<comment type="subcellular location">
    <subcellularLocation>
        <location evidence="1">Periplasm</location>
    </subcellularLocation>
</comment>
<keyword evidence="5" id="KW-0574">Periplasm</keyword>
<dbReference type="EMBL" id="FNFD01000014">
    <property type="protein sequence ID" value="SDL06962.1"/>
    <property type="molecule type" value="Genomic_DNA"/>
</dbReference>
<evidence type="ECO:0000313" key="8">
    <source>
        <dbReference type="EMBL" id="SDL06962.1"/>
    </source>
</evidence>
<dbReference type="CDD" id="cd11614">
    <property type="entry name" value="SAF_CpaB_FlgA_like"/>
    <property type="match status" value="1"/>
</dbReference>
<dbReference type="AlphaFoldDB" id="A0A1G9H281"/>
<dbReference type="GO" id="GO:0044780">
    <property type="term" value="P:bacterial-type flagellum assembly"/>
    <property type="evidence" value="ECO:0007669"/>
    <property type="project" value="InterPro"/>
</dbReference>
<dbReference type="PANTHER" id="PTHR36307">
    <property type="entry name" value="FLAGELLA BASAL BODY P-RING FORMATION PROTEIN FLGA"/>
    <property type="match status" value="1"/>
</dbReference>
<dbReference type="RefSeq" id="WP_244506005.1">
    <property type="nucleotide sequence ID" value="NZ_FNFD01000014.1"/>
</dbReference>
<keyword evidence="8" id="KW-0969">Cilium</keyword>
<dbReference type="InterPro" id="IPR017585">
    <property type="entry name" value="SAF_FlgA"/>
</dbReference>
<keyword evidence="8" id="KW-0282">Flagellum</keyword>
<dbReference type="Gene3D" id="3.90.1210.10">
    <property type="entry name" value="Antifreeze-like/N-acetylneuraminic acid synthase C-terminal domain"/>
    <property type="match status" value="1"/>
</dbReference>
<dbReference type="InterPro" id="IPR039246">
    <property type="entry name" value="Flagellar_FlgA"/>
</dbReference>
<dbReference type="STRING" id="137658.SAMN05216186_11482"/>
<dbReference type="GO" id="GO:0042597">
    <property type="term" value="C:periplasmic space"/>
    <property type="evidence" value="ECO:0007669"/>
    <property type="project" value="UniProtKB-SubCell"/>
</dbReference>
<evidence type="ECO:0000256" key="2">
    <source>
        <dbReference type="ARBA" id="ARBA00010474"/>
    </source>
</evidence>
<protein>
    <recommendedName>
        <fullName evidence="3">Flagella basal body P-ring formation protein FlgA</fullName>
    </recommendedName>
</protein>
<evidence type="ECO:0000259" key="7">
    <source>
        <dbReference type="SMART" id="SM00858"/>
    </source>
</evidence>
<keyword evidence="8" id="KW-0966">Cell projection</keyword>
<organism evidence="8 9">
    <name type="scientific">Pseudomonas indica</name>
    <dbReference type="NCBI Taxonomy" id="137658"/>
    <lineage>
        <taxon>Bacteria</taxon>
        <taxon>Pseudomonadati</taxon>
        <taxon>Pseudomonadota</taxon>
        <taxon>Gammaproteobacteria</taxon>
        <taxon>Pseudomonadales</taxon>
        <taxon>Pseudomonadaceae</taxon>
        <taxon>Pseudomonas</taxon>
    </lineage>
</organism>
<evidence type="ECO:0000256" key="3">
    <source>
        <dbReference type="ARBA" id="ARBA00014754"/>
    </source>
</evidence>
<evidence type="ECO:0000256" key="6">
    <source>
        <dbReference type="ARBA" id="ARBA00025643"/>
    </source>
</evidence>
<reference evidence="8 9" key="1">
    <citation type="submission" date="2016-10" db="EMBL/GenBank/DDBJ databases">
        <authorList>
            <person name="de Groot N.N."/>
        </authorList>
    </citation>
    <scope>NUCLEOTIDE SEQUENCE [LARGE SCALE GENOMIC DNA]</scope>
    <source>
        <strain evidence="8 9">JCM 21544</strain>
    </source>
</reference>
<comment type="similarity">
    <text evidence="2">Belongs to the FlgA family.</text>
</comment>
<evidence type="ECO:0000256" key="1">
    <source>
        <dbReference type="ARBA" id="ARBA00004418"/>
    </source>
</evidence>
<comment type="function">
    <text evidence="6">Involved in the assembly process of the P-ring formation. It may associate with FlgF on the rod constituting a structure essential for the P-ring assembly or may act as a modulator protein for the P-ring assembly.</text>
</comment>
<dbReference type="Gene3D" id="2.30.30.760">
    <property type="match status" value="1"/>
</dbReference>